<protein>
    <submittedName>
        <fullName evidence="1">Uncharacterized protein</fullName>
    </submittedName>
</protein>
<keyword evidence="2" id="KW-1185">Reference proteome</keyword>
<accession>L9ZV06</accession>
<proteinExistence type="predicted"/>
<name>L9ZV06_9EURY</name>
<organism evidence="1 2">
    <name type="scientific">Natrialba hulunbeirensis JCM 10989</name>
    <dbReference type="NCBI Taxonomy" id="1227493"/>
    <lineage>
        <taxon>Archaea</taxon>
        <taxon>Methanobacteriati</taxon>
        <taxon>Methanobacteriota</taxon>
        <taxon>Stenosarchaea group</taxon>
        <taxon>Halobacteria</taxon>
        <taxon>Halobacteriales</taxon>
        <taxon>Natrialbaceae</taxon>
        <taxon>Natrialba</taxon>
    </lineage>
</organism>
<reference evidence="1 2" key="1">
    <citation type="journal article" date="2014" name="PLoS Genet.">
        <title>Phylogenetically driven sequencing of extremely halophilic archaea reveals strategies for static and dynamic osmo-response.</title>
        <authorList>
            <person name="Becker E.A."/>
            <person name="Seitzer P.M."/>
            <person name="Tritt A."/>
            <person name="Larsen D."/>
            <person name="Krusor M."/>
            <person name="Yao A.I."/>
            <person name="Wu D."/>
            <person name="Madern D."/>
            <person name="Eisen J.A."/>
            <person name="Darling A.E."/>
            <person name="Facciotti M.T."/>
        </authorList>
    </citation>
    <scope>NUCLEOTIDE SEQUENCE [LARGE SCALE GENOMIC DNA]</scope>
    <source>
        <strain evidence="1 2">JCM 10989</strain>
    </source>
</reference>
<evidence type="ECO:0000313" key="1">
    <source>
        <dbReference type="EMBL" id="ELY90325.1"/>
    </source>
</evidence>
<sequence length="39" mass="4099">MTETGRRDALSDRLLAATGEAVLDPSTESHIIMSGVPTV</sequence>
<evidence type="ECO:0000313" key="2">
    <source>
        <dbReference type="Proteomes" id="UP000011519"/>
    </source>
</evidence>
<dbReference type="PATRIC" id="fig|1227493.4.peg.2495"/>
<comment type="caution">
    <text evidence="1">The sequence shown here is derived from an EMBL/GenBank/DDBJ whole genome shotgun (WGS) entry which is preliminary data.</text>
</comment>
<gene>
    <name evidence="1" type="ORF">C483_12473</name>
</gene>
<dbReference type="EMBL" id="AOIM01000035">
    <property type="protein sequence ID" value="ELY90325.1"/>
    <property type="molecule type" value="Genomic_DNA"/>
</dbReference>
<dbReference type="Proteomes" id="UP000011519">
    <property type="component" value="Unassembled WGS sequence"/>
</dbReference>
<dbReference type="AlphaFoldDB" id="L9ZV06"/>